<name>A0A2Z6PFX5_TRISU</name>
<gene>
    <name evidence="3" type="ORF">TSUD_406350</name>
</gene>
<proteinExistence type="predicted"/>
<dbReference type="Proteomes" id="UP000242715">
    <property type="component" value="Unassembled WGS sequence"/>
</dbReference>
<keyword evidence="1" id="KW-0645">Protease</keyword>
<dbReference type="InterPro" id="IPR025724">
    <property type="entry name" value="GAG-pre-integrase_dom"/>
</dbReference>
<dbReference type="GO" id="GO:0003676">
    <property type="term" value="F:nucleic acid binding"/>
    <property type="evidence" value="ECO:0007669"/>
    <property type="project" value="InterPro"/>
</dbReference>
<dbReference type="InterPro" id="IPR039537">
    <property type="entry name" value="Retrotran_Ty1/copia-like"/>
</dbReference>
<dbReference type="GO" id="GO:0006508">
    <property type="term" value="P:proteolysis"/>
    <property type="evidence" value="ECO:0007669"/>
    <property type="project" value="UniProtKB-KW"/>
</dbReference>
<dbReference type="Pfam" id="PF25597">
    <property type="entry name" value="SH3_retrovirus"/>
    <property type="match status" value="1"/>
</dbReference>
<protein>
    <recommendedName>
        <fullName evidence="2">Integrase catalytic domain-containing protein</fullName>
    </recommendedName>
</protein>
<dbReference type="PANTHER" id="PTHR42648:SF18">
    <property type="entry name" value="RETROTRANSPOSON, UNCLASSIFIED-LIKE PROTEIN"/>
    <property type="match status" value="1"/>
</dbReference>
<accession>A0A2Z6PFX5</accession>
<evidence type="ECO:0000256" key="1">
    <source>
        <dbReference type="ARBA" id="ARBA00022670"/>
    </source>
</evidence>
<dbReference type="GO" id="GO:0015074">
    <property type="term" value="P:DNA integration"/>
    <property type="evidence" value="ECO:0007669"/>
    <property type="project" value="InterPro"/>
</dbReference>
<keyword evidence="4" id="KW-1185">Reference proteome</keyword>
<dbReference type="SUPFAM" id="SSF53098">
    <property type="entry name" value="Ribonuclease H-like"/>
    <property type="match status" value="1"/>
</dbReference>
<keyword evidence="1" id="KW-0378">Hydrolase</keyword>
<dbReference type="InterPro" id="IPR057670">
    <property type="entry name" value="SH3_retrovirus"/>
</dbReference>
<dbReference type="InterPro" id="IPR012337">
    <property type="entry name" value="RNaseH-like_sf"/>
</dbReference>
<dbReference type="PANTHER" id="PTHR42648">
    <property type="entry name" value="TRANSPOSASE, PUTATIVE-RELATED"/>
    <property type="match status" value="1"/>
</dbReference>
<dbReference type="EMBL" id="DF974475">
    <property type="protein sequence ID" value="GAU48802.1"/>
    <property type="molecule type" value="Genomic_DNA"/>
</dbReference>
<organism evidence="3 4">
    <name type="scientific">Trifolium subterraneum</name>
    <name type="common">Subterranean clover</name>
    <dbReference type="NCBI Taxonomy" id="3900"/>
    <lineage>
        <taxon>Eukaryota</taxon>
        <taxon>Viridiplantae</taxon>
        <taxon>Streptophyta</taxon>
        <taxon>Embryophyta</taxon>
        <taxon>Tracheophyta</taxon>
        <taxon>Spermatophyta</taxon>
        <taxon>Magnoliopsida</taxon>
        <taxon>eudicotyledons</taxon>
        <taxon>Gunneridae</taxon>
        <taxon>Pentapetalae</taxon>
        <taxon>rosids</taxon>
        <taxon>fabids</taxon>
        <taxon>Fabales</taxon>
        <taxon>Fabaceae</taxon>
        <taxon>Papilionoideae</taxon>
        <taxon>50 kb inversion clade</taxon>
        <taxon>NPAAA clade</taxon>
        <taxon>Hologalegina</taxon>
        <taxon>IRL clade</taxon>
        <taxon>Trifolieae</taxon>
        <taxon>Trifolium</taxon>
    </lineage>
</organism>
<dbReference type="OrthoDB" id="1427383at2759"/>
<dbReference type="PROSITE" id="PS50994">
    <property type="entry name" value="INTEGRASE"/>
    <property type="match status" value="1"/>
</dbReference>
<evidence type="ECO:0000259" key="2">
    <source>
        <dbReference type="PROSITE" id="PS50994"/>
    </source>
</evidence>
<dbReference type="GO" id="GO:0008233">
    <property type="term" value="F:peptidase activity"/>
    <property type="evidence" value="ECO:0007669"/>
    <property type="project" value="UniProtKB-KW"/>
</dbReference>
<evidence type="ECO:0000313" key="4">
    <source>
        <dbReference type="Proteomes" id="UP000242715"/>
    </source>
</evidence>
<dbReference type="Pfam" id="PF22936">
    <property type="entry name" value="Pol_BBD"/>
    <property type="match status" value="1"/>
</dbReference>
<dbReference type="InterPro" id="IPR036397">
    <property type="entry name" value="RNaseH_sf"/>
</dbReference>
<dbReference type="InterPro" id="IPR054722">
    <property type="entry name" value="PolX-like_BBD"/>
</dbReference>
<dbReference type="Gene3D" id="3.30.420.10">
    <property type="entry name" value="Ribonuclease H-like superfamily/Ribonuclease H"/>
    <property type="match status" value="1"/>
</dbReference>
<dbReference type="Pfam" id="PF13976">
    <property type="entry name" value="gag_pre-integrs"/>
    <property type="match status" value="1"/>
</dbReference>
<dbReference type="Pfam" id="PF14223">
    <property type="entry name" value="Retrotran_gag_2"/>
    <property type="match status" value="1"/>
</dbReference>
<dbReference type="AlphaFoldDB" id="A0A2Z6PFX5"/>
<feature type="domain" description="Integrase catalytic" evidence="2">
    <location>
        <begin position="156"/>
        <end position="253"/>
    </location>
</feature>
<reference evidence="4" key="1">
    <citation type="journal article" date="2017" name="Front. Plant Sci.">
        <title>Climate Clever Clovers: New Paradigm to Reduce the Environmental Footprint of Ruminants by Breeding Low Methanogenic Forages Utilizing Haplotype Variation.</title>
        <authorList>
            <person name="Kaur P."/>
            <person name="Appels R."/>
            <person name="Bayer P.E."/>
            <person name="Keeble-Gagnere G."/>
            <person name="Wang J."/>
            <person name="Hirakawa H."/>
            <person name="Shirasawa K."/>
            <person name="Vercoe P."/>
            <person name="Stefanova K."/>
            <person name="Durmic Z."/>
            <person name="Nichols P."/>
            <person name="Revell C."/>
            <person name="Isobe S.N."/>
            <person name="Edwards D."/>
            <person name="Erskine W."/>
        </authorList>
    </citation>
    <scope>NUCLEOTIDE SEQUENCE [LARGE SCALE GENOMIC DNA]</scope>
    <source>
        <strain evidence="4">cv. Daliak</strain>
    </source>
</reference>
<dbReference type="InterPro" id="IPR001584">
    <property type="entry name" value="Integrase_cat-core"/>
</dbReference>
<sequence length="785" mass="90318">MKSNILSLGQLLEKGYDIQLKNNNLSIRDHSNKFIVKVPMSRNRMFMLNIQNDVAQCLKMCYKEESWLWHLRFGHLNFRGLELLSKKEMVRGLPYINHPNQVCEGCLLGKQFKMRFPKESSTRAQKPLELIHTDVCGPIKPRSLALVEKESGRVIKAIRSDRGGEFTSNEFLKYCEDNGIRRQLTVPRSPQQNGVPERKNRTILEMARSMLKSKRLPKELWAEVVACAVYLSNRSPTRSVLGKTPQEAWSGRKPGISHLRIFGSIAHAHVLDEKRSKLDDKSEKYIFIGYDGNSKGYKLYNPDTGKTIISRNVVFDEEGEWDWTSRNSEEVVPDKRWRDVMDKEIKTIEKNDTWKFISLPKDRKTIGVKKVCKANKNDNGKIKRYQTKLVTKGNKQKGKPPCLNGILEDEVHIDQPLGYKSLKVHLKMANNCVPLQVPMLTKSNYDNWSLRMVALLGVHDVWEIVEKGLVIPENETTLSQTQKDSLRDSRKRDKKALCLIYQGLDEDTFEKVSGAKTTKEAWEKLQTSYKGVDQVKKVRLQTLRKEFEALHMKEGELISDYFSRVLTVTNNLKRNGEKYDDVRIMEKVLRSLDPKFEHIVTVIEETKDLEAMTIENFLGRCKLMRKGKRRRKILRSKYSRHELIHLEKSMVEVAKDEVTIEDVDVVVDMEADEDGGLMMTTSKEEKSHQEVVGEDLQNQAPSNRKVEEKANYVEEISQEDGTLLLAHKDNERGGDNQWYLDSGASNHVCGRRSMFVELDESVNRNVAFGDESKVPLEITSGAPSE</sequence>
<evidence type="ECO:0000313" key="3">
    <source>
        <dbReference type="EMBL" id="GAU48802.1"/>
    </source>
</evidence>